<gene>
    <name evidence="1" type="ORF">ACFQ47_00680</name>
</gene>
<sequence>MAKYRKKPVVVDAWKIVPIDIDSVVPVWLFNAMANHEVNEHGEGYIIQTLEGEMIASPGDYIIRGVMGELYPCKPDIFKATYEPA</sequence>
<evidence type="ECO:0008006" key="3">
    <source>
        <dbReference type="Google" id="ProtNLM"/>
    </source>
</evidence>
<proteinExistence type="predicted"/>
<reference evidence="2" key="1">
    <citation type="journal article" date="2019" name="Int. J. Syst. Evol. Microbiol.">
        <title>The Global Catalogue of Microorganisms (GCM) 10K type strain sequencing project: providing services to taxonomists for standard genome sequencing and annotation.</title>
        <authorList>
            <consortium name="The Broad Institute Genomics Platform"/>
            <consortium name="The Broad Institute Genome Sequencing Center for Infectious Disease"/>
            <person name="Wu L."/>
            <person name="Ma J."/>
        </authorList>
    </citation>
    <scope>NUCLEOTIDE SEQUENCE [LARGE SCALE GENOMIC DNA]</scope>
    <source>
        <strain evidence="2">CCM 8947</strain>
    </source>
</reference>
<dbReference type="EMBL" id="JBHTOG010000003">
    <property type="protein sequence ID" value="MFD1431223.1"/>
    <property type="molecule type" value="Genomic_DNA"/>
</dbReference>
<organism evidence="1 2">
    <name type="scientific">Lacticaseibacillus yichunensis</name>
    <dbReference type="NCBI Taxonomy" id="2486015"/>
    <lineage>
        <taxon>Bacteria</taxon>
        <taxon>Bacillati</taxon>
        <taxon>Bacillota</taxon>
        <taxon>Bacilli</taxon>
        <taxon>Lactobacillales</taxon>
        <taxon>Lactobacillaceae</taxon>
        <taxon>Lacticaseibacillus</taxon>
    </lineage>
</organism>
<evidence type="ECO:0000313" key="2">
    <source>
        <dbReference type="Proteomes" id="UP001597192"/>
    </source>
</evidence>
<dbReference type="Proteomes" id="UP001597192">
    <property type="component" value="Unassembled WGS sequence"/>
</dbReference>
<name>A0ABW4CMX4_9LACO</name>
<comment type="caution">
    <text evidence="1">The sequence shown here is derived from an EMBL/GenBank/DDBJ whole genome shotgun (WGS) entry which is preliminary data.</text>
</comment>
<keyword evidence="2" id="KW-1185">Reference proteome</keyword>
<dbReference type="RefSeq" id="WP_125697296.1">
    <property type="nucleotide sequence ID" value="NZ_JBHTOG010000003.1"/>
</dbReference>
<accession>A0ABW4CMX4</accession>
<evidence type="ECO:0000313" key="1">
    <source>
        <dbReference type="EMBL" id="MFD1431223.1"/>
    </source>
</evidence>
<protein>
    <recommendedName>
        <fullName evidence="3">Phage protein</fullName>
    </recommendedName>
</protein>